<keyword evidence="1" id="KW-0677">Repeat</keyword>
<reference evidence="5" key="1">
    <citation type="submission" date="2019-10" db="EMBL/GenBank/DDBJ databases">
        <authorList>
            <person name="Soares A.E.R."/>
            <person name="Aleixo A."/>
            <person name="Schneider P."/>
            <person name="Miyaki C.Y."/>
            <person name="Schneider M.P."/>
            <person name="Mello C."/>
            <person name="Vasconcelos A.T.R."/>
        </authorList>
    </citation>
    <scope>NUCLEOTIDE SEQUENCE</scope>
    <source>
        <tissue evidence="5">Muscle</tissue>
    </source>
</reference>
<comment type="caution">
    <text evidence="5">The sequence shown here is derived from an EMBL/GenBank/DDBJ whole genome shotgun (WGS) entry which is preliminary data.</text>
</comment>
<dbReference type="PROSITE" id="PS50005">
    <property type="entry name" value="TPR"/>
    <property type="match status" value="1"/>
</dbReference>
<dbReference type="SMART" id="SM00028">
    <property type="entry name" value="TPR"/>
    <property type="match status" value="1"/>
</dbReference>
<keyword evidence="6" id="KW-1185">Reference proteome</keyword>
<gene>
    <name evidence="5" type="ORF">WISP_97898</name>
</gene>
<evidence type="ECO:0000313" key="5">
    <source>
        <dbReference type="EMBL" id="KAJ7412202.1"/>
    </source>
</evidence>
<dbReference type="EMBL" id="WHWB01034256">
    <property type="protein sequence ID" value="KAJ7412202.1"/>
    <property type="molecule type" value="Genomic_DNA"/>
</dbReference>
<dbReference type="Gene3D" id="1.25.40.10">
    <property type="entry name" value="Tetratricopeptide repeat domain"/>
    <property type="match status" value="1"/>
</dbReference>
<evidence type="ECO:0008006" key="7">
    <source>
        <dbReference type="Google" id="ProtNLM"/>
    </source>
</evidence>
<dbReference type="PANTHER" id="PTHR45831">
    <property type="entry name" value="LD24721P"/>
    <property type="match status" value="1"/>
</dbReference>
<dbReference type="InterPro" id="IPR019734">
    <property type="entry name" value="TPR_rpt"/>
</dbReference>
<feature type="repeat" description="TPR" evidence="3">
    <location>
        <begin position="49"/>
        <end position="82"/>
    </location>
</feature>
<evidence type="ECO:0000313" key="6">
    <source>
        <dbReference type="Proteomes" id="UP001145742"/>
    </source>
</evidence>
<evidence type="ECO:0000256" key="3">
    <source>
        <dbReference type="PROSITE-ProRule" id="PRU00339"/>
    </source>
</evidence>
<dbReference type="InterPro" id="IPR011990">
    <property type="entry name" value="TPR-like_helical_dom_sf"/>
</dbReference>
<accession>A0ABQ9CZB6</accession>
<feature type="compositionally biased region" description="Basic and acidic residues" evidence="4">
    <location>
        <begin position="48"/>
        <end position="59"/>
    </location>
</feature>
<sequence>MFGTIGKREVWESSVGILISASAFPWKELEHTRTNSEPVTPSEDDVAEAERLKTEGNEQMKAENFEAAVSFYGKAIELNPANAVYFCNSMSGMISGGHNTMGATGTSPSTNDLASLIQA</sequence>
<name>A0ABQ9CZB6_9PASS</name>
<dbReference type="InterPro" id="IPR047150">
    <property type="entry name" value="SGT"/>
</dbReference>
<protein>
    <recommendedName>
        <fullName evidence="7">SGTA protein</fullName>
    </recommendedName>
</protein>
<evidence type="ECO:0000256" key="4">
    <source>
        <dbReference type="SAM" id="MobiDB-lite"/>
    </source>
</evidence>
<organism evidence="5 6">
    <name type="scientific">Willisornis vidua</name>
    <name type="common">Xingu scale-backed antbird</name>
    <dbReference type="NCBI Taxonomy" id="1566151"/>
    <lineage>
        <taxon>Eukaryota</taxon>
        <taxon>Metazoa</taxon>
        <taxon>Chordata</taxon>
        <taxon>Craniata</taxon>
        <taxon>Vertebrata</taxon>
        <taxon>Euteleostomi</taxon>
        <taxon>Archelosauria</taxon>
        <taxon>Archosauria</taxon>
        <taxon>Dinosauria</taxon>
        <taxon>Saurischia</taxon>
        <taxon>Theropoda</taxon>
        <taxon>Coelurosauria</taxon>
        <taxon>Aves</taxon>
        <taxon>Neognathae</taxon>
        <taxon>Neoaves</taxon>
        <taxon>Telluraves</taxon>
        <taxon>Australaves</taxon>
        <taxon>Passeriformes</taxon>
        <taxon>Thamnophilidae</taxon>
        <taxon>Willisornis</taxon>
    </lineage>
</organism>
<keyword evidence="2 3" id="KW-0802">TPR repeat</keyword>
<proteinExistence type="predicted"/>
<dbReference type="PANTHER" id="PTHR45831:SF3">
    <property type="entry name" value="SMALL GLUTAMINE-RICH TETRATRICOPEPTIDE REPEAT-CONTAINING PROTEIN ALPHA"/>
    <property type="match status" value="1"/>
</dbReference>
<feature type="region of interest" description="Disordered" evidence="4">
    <location>
        <begin position="32"/>
        <end position="59"/>
    </location>
</feature>
<evidence type="ECO:0000256" key="1">
    <source>
        <dbReference type="ARBA" id="ARBA00022737"/>
    </source>
</evidence>
<evidence type="ECO:0000256" key="2">
    <source>
        <dbReference type="ARBA" id="ARBA00022803"/>
    </source>
</evidence>
<dbReference type="SUPFAM" id="SSF48452">
    <property type="entry name" value="TPR-like"/>
    <property type="match status" value="1"/>
</dbReference>
<dbReference type="Proteomes" id="UP001145742">
    <property type="component" value="Unassembled WGS sequence"/>
</dbReference>